<dbReference type="PIRSF" id="PIRSF000350">
    <property type="entry name" value="Mercury_reductase_MerA"/>
    <property type="match status" value="1"/>
</dbReference>
<dbReference type="Pfam" id="PF07992">
    <property type="entry name" value="Pyr_redox_2"/>
    <property type="match status" value="1"/>
</dbReference>
<dbReference type="Gene3D" id="3.50.50.60">
    <property type="entry name" value="FAD/NAD(P)-binding domain"/>
    <property type="match status" value="2"/>
</dbReference>
<dbReference type="Pfam" id="PF02852">
    <property type="entry name" value="Pyr_redox_dim"/>
    <property type="match status" value="1"/>
</dbReference>
<feature type="active site" description="Proton acceptor" evidence="11">
    <location>
        <position position="446"/>
    </location>
</feature>
<feature type="domain" description="Pyridine nucleotide-disulphide oxidoreductase dimerisation" evidence="15">
    <location>
        <begin position="349"/>
        <end position="457"/>
    </location>
</feature>
<name>A0A9X1DEZ0_9SPHN</name>
<evidence type="ECO:0000256" key="14">
    <source>
        <dbReference type="RuleBase" id="RU003692"/>
    </source>
</evidence>
<organism evidence="17 18">
    <name type="scientific">Sphingobium nicotianae</name>
    <dbReference type="NCBI Taxonomy" id="2782607"/>
    <lineage>
        <taxon>Bacteria</taxon>
        <taxon>Pseudomonadati</taxon>
        <taxon>Pseudomonadota</taxon>
        <taxon>Alphaproteobacteria</taxon>
        <taxon>Sphingomonadales</taxon>
        <taxon>Sphingomonadaceae</taxon>
        <taxon>Sphingobium</taxon>
    </lineage>
</organism>
<evidence type="ECO:0000259" key="16">
    <source>
        <dbReference type="Pfam" id="PF07992"/>
    </source>
</evidence>
<sequence length="467" mass="48760">MADQFDYDVLVIGSGPGGYVAAIRAAQLGLKTACAESRETLGGTCLNIGCIPSKVLLNASELFKEARSGTLARHGVKLGNVELDLPTMLADKDEAVKGLTGGIEFLFKKNKVDWLKGHATFTDAHAVEVAGKSVTAKNIIIATGSSVTPLPGVSVDNEKGIVVDSTGALSFAKVPERFVVIGGGVIGLELGSVWQRLGAKVTVIEFLDQILPGMDGEVRKEAAKIFLKQGFEIRTSTKVTGVTVKGKKASVTIEPAEGGPAETIEADAVLVAIGRRPNTEGLGLDKIGLELNKRGQIETDHEFATRVPGVWAVGDVIPGPMLAHKAEDEGIAVAENIAGLTGLVNHDVIPSVVYTHPEIAGVGLTEEAAKERGAVKVGKFPMLANSRAKAIHDTDGFVKVIADAATDRVLGVWIIAGPAGTMIAQAAQAMEFGASSEDIAYTCHAHPTHNEALKEAAMAVLGKPIHI</sequence>
<dbReference type="InterPro" id="IPR001100">
    <property type="entry name" value="Pyr_nuc-diS_OxRdtase"/>
</dbReference>
<dbReference type="PANTHER" id="PTHR22912:SF151">
    <property type="entry name" value="DIHYDROLIPOYL DEHYDROGENASE, MITOCHONDRIAL"/>
    <property type="match status" value="1"/>
</dbReference>
<dbReference type="InterPro" id="IPR050151">
    <property type="entry name" value="Class-I_Pyr_Nuc-Dis_Oxidored"/>
</dbReference>
<comment type="caution">
    <text evidence="17">The sequence shown here is derived from an EMBL/GenBank/DDBJ whole genome shotgun (WGS) entry which is preliminary data.</text>
</comment>
<feature type="binding site" evidence="12">
    <location>
        <begin position="321"/>
        <end position="324"/>
    </location>
    <ligand>
        <name>FAD</name>
        <dbReference type="ChEBI" id="CHEBI:57692"/>
    </ligand>
</feature>
<dbReference type="EMBL" id="JAHGAW010000012">
    <property type="protein sequence ID" value="MBT2188677.1"/>
    <property type="molecule type" value="Genomic_DNA"/>
</dbReference>
<evidence type="ECO:0000256" key="5">
    <source>
        <dbReference type="ARBA" id="ARBA00022827"/>
    </source>
</evidence>
<dbReference type="PRINTS" id="PR00411">
    <property type="entry name" value="PNDRDTASEI"/>
</dbReference>
<dbReference type="SUPFAM" id="SSF51905">
    <property type="entry name" value="FAD/NAD(P)-binding domain"/>
    <property type="match status" value="1"/>
</dbReference>
<dbReference type="PANTHER" id="PTHR22912">
    <property type="entry name" value="DISULFIDE OXIDOREDUCTASE"/>
    <property type="match status" value="1"/>
</dbReference>
<keyword evidence="9 14" id="KW-0676">Redox-active center</keyword>
<keyword evidence="8" id="KW-1015">Disulfide bond</keyword>
<evidence type="ECO:0000256" key="12">
    <source>
        <dbReference type="PIRSR" id="PIRSR000350-3"/>
    </source>
</evidence>
<dbReference type="InterPro" id="IPR006258">
    <property type="entry name" value="Lipoamide_DH"/>
</dbReference>
<evidence type="ECO:0000256" key="1">
    <source>
        <dbReference type="ARBA" id="ARBA00007532"/>
    </source>
</evidence>
<dbReference type="InterPro" id="IPR004099">
    <property type="entry name" value="Pyr_nucl-diS_OxRdtase_dimer"/>
</dbReference>
<comment type="cofactor">
    <cofactor evidence="12 14">
        <name>FAD</name>
        <dbReference type="ChEBI" id="CHEBI:57692"/>
    </cofactor>
    <text evidence="12 14">Binds 1 FAD per subunit.</text>
</comment>
<dbReference type="AlphaFoldDB" id="A0A9X1DEZ0"/>
<dbReference type="GO" id="GO:0006103">
    <property type="term" value="P:2-oxoglutarate metabolic process"/>
    <property type="evidence" value="ECO:0007669"/>
    <property type="project" value="TreeGrafter"/>
</dbReference>
<dbReference type="GO" id="GO:0050660">
    <property type="term" value="F:flavin adenine dinucleotide binding"/>
    <property type="evidence" value="ECO:0007669"/>
    <property type="project" value="InterPro"/>
</dbReference>
<dbReference type="PRINTS" id="PR00368">
    <property type="entry name" value="FADPNR"/>
</dbReference>
<feature type="binding site" evidence="12">
    <location>
        <position position="274"/>
    </location>
    <ligand>
        <name>NAD(+)</name>
        <dbReference type="ChEBI" id="CHEBI:57540"/>
    </ligand>
</feature>
<evidence type="ECO:0000313" key="18">
    <source>
        <dbReference type="Proteomes" id="UP001138757"/>
    </source>
</evidence>
<evidence type="ECO:0000256" key="10">
    <source>
        <dbReference type="ARBA" id="ARBA00049187"/>
    </source>
</evidence>
<dbReference type="InterPro" id="IPR016156">
    <property type="entry name" value="FAD/NAD-linked_Rdtase_dimer_sf"/>
</dbReference>
<feature type="binding site" evidence="12">
    <location>
        <position position="205"/>
    </location>
    <ligand>
        <name>NAD(+)</name>
        <dbReference type="ChEBI" id="CHEBI:57540"/>
    </ligand>
</feature>
<keyword evidence="7 12" id="KW-0520">NAD</keyword>
<dbReference type="InterPro" id="IPR036188">
    <property type="entry name" value="FAD/NAD-bd_sf"/>
</dbReference>
<dbReference type="Gene3D" id="3.30.390.30">
    <property type="match status" value="1"/>
</dbReference>
<feature type="binding site" evidence="12">
    <location>
        <position position="315"/>
    </location>
    <ligand>
        <name>FAD</name>
        <dbReference type="ChEBI" id="CHEBI:57692"/>
    </ligand>
</feature>
<evidence type="ECO:0000256" key="4">
    <source>
        <dbReference type="ARBA" id="ARBA00022630"/>
    </source>
</evidence>
<dbReference type="FunFam" id="3.50.50.60:FF:000001">
    <property type="entry name" value="Dihydrolipoyl dehydrogenase, mitochondrial"/>
    <property type="match status" value="1"/>
</dbReference>
<dbReference type="InterPro" id="IPR012999">
    <property type="entry name" value="Pyr_OxRdtase_I_AS"/>
</dbReference>
<reference evidence="17" key="1">
    <citation type="submission" date="2021-05" db="EMBL/GenBank/DDBJ databases">
        <title>Genome of Sphingobium sp. strain.</title>
        <authorList>
            <person name="Fan R."/>
        </authorList>
    </citation>
    <scope>NUCLEOTIDE SEQUENCE</scope>
    <source>
        <strain evidence="17">H33</strain>
    </source>
</reference>
<keyword evidence="4 14" id="KW-0285">Flavoprotein</keyword>
<dbReference type="RefSeq" id="WP_214624934.1">
    <property type="nucleotide sequence ID" value="NZ_JAHGAW010000012.1"/>
</dbReference>
<protein>
    <recommendedName>
        <fullName evidence="3 14">Dihydrolipoyl dehydrogenase</fullName>
        <ecNumber evidence="2 14">1.8.1.4</ecNumber>
    </recommendedName>
</protein>
<dbReference type="NCBIfam" id="TIGR01350">
    <property type="entry name" value="lipoamide_DH"/>
    <property type="match status" value="1"/>
</dbReference>
<dbReference type="GO" id="GO:0004148">
    <property type="term" value="F:dihydrolipoyl dehydrogenase (NADH) activity"/>
    <property type="evidence" value="ECO:0007669"/>
    <property type="project" value="UniProtKB-EC"/>
</dbReference>
<evidence type="ECO:0000256" key="8">
    <source>
        <dbReference type="ARBA" id="ARBA00023157"/>
    </source>
</evidence>
<feature type="domain" description="FAD/NAD(P)-binding" evidence="16">
    <location>
        <begin position="7"/>
        <end position="330"/>
    </location>
</feature>
<comment type="miscellaneous">
    <text evidence="14">The active site is a redox-active disulfide bond.</text>
</comment>
<keyword evidence="5 12" id="KW-0274">FAD</keyword>
<feature type="binding site" evidence="12">
    <location>
        <begin position="143"/>
        <end position="145"/>
    </location>
    <ligand>
        <name>FAD</name>
        <dbReference type="ChEBI" id="CHEBI:57692"/>
    </ligand>
</feature>
<evidence type="ECO:0000256" key="3">
    <source>
        <dbReference type="ARBA" id="ARBA00016961"/>
    </source>
</evidence>
<evidence type="ECO:0000256" key="11">
    <source>
        <dbReference type="PIRSR" id="PIRSR000350-2"/>
    </source>
</evidence>
<evidence type="ECO:0000256" key="2">
    <source>
        <dbReference type="ARBA" id="ARBA00012608"/>
    </source>
</evidence>
<evidence type="ECO:0000259" key="15">
    <source>
        <dbReference type="Pfam" id="PF02852"/>
    </source>
</evidence>
<dbReference type="GO" id="GO:0045252">
    <property type="term" value="C:oxoglutarate dehydrogenase complex"/>
    <property type="evidence" value="ECO:0007669"/>
    <property type="project" value="TreeGrafter"/>
</dbReference>
<dbReference type="Proteomes" id="UP001138757">
    <property type="component" value="Unassembled WGS sequence"/>
</dbReference>
<dbReference type="SUPFAM" id="SSF55424">
    <property type="entry name" value="FAD/NAD-linked reductases, dimerisation (C-terminal) domain"/>
    <property type="match status" value="1"/>
</dbReference>
<evidence type="ECO:0000256" key="7">
    <source>
        <dbReference type="ARBA" id="ARBA00023027"/>
    </source>
</evidence>
<evidence type="ECO:0000256" key="9">
    <source>
        <dbReference type="ARBA" id="ARBA00023284"/>
    </source>
</evidence>
<comment type="similarity">
    <text evidence="1 14">Belongs to the class-I pyridine nucleotide-disulfide oxidoreductase family.</text>
</comment>
<keyword evidence="12" id="KW-0547">Nucleotide-binding</keyword>
<feature type="disulfide bond" description="Redox-active" evidence="13">
    <location>
        <begin position="45"/>
        <end position="50"/>
    </location>
</feature>
<gene>
    <name evidence="17" type="primary">lpdA</name>
    <name evidence="17" type="ORF">KK488_17125</name>
</gene>
<feature type="binding site" evidence="12">
    <location>
        <position position="54"/>
    </location>
    <ligand>
        <name>FAD</name>
        <dbReference type="ChEBI" id="CHEBI:57692"/>
    </ligand>
</feature>
<dbReference type="PROSITE" id="PS00076">
    <property type="entry name" value="PYRIDINE_REDOX_1"/>
    <property type="match status" value="1"/>
</dbReference>
<keyword evidence="6 14" id="KW-0560">Oxidoreductase</keyword>
<dbReference type="EC" id="1.8.1.4" evidence="2 14"/>
<evidence type="ECO:0000256" key="13">
    <source>
        <dbReference type="PIRSR" id="PIRSR000350-4"/>
    </source>
</evidence>
<proteinExistence type="inferred from homology"/>
<evidence type="ECO:0000256" key="6">
    <source>
        <dbReference type="ARBA" id="ARBA00023002"/>
    </source>
</evidence>
<evidence type="ECO:0000313" key="17">
    <source>
        <dbReference type="EMBL" id="MBT2188677.1"/>
    </source>
</evidence>
<dbReference type="FunFam" id="3.30.390.30:FF:000001">
    <property type="entry name" value="Dihydrolipoyl dehydrogenase"/>
    <property type="match status" value="1"/>
</dbReference>
<feature type="binding site" evidence="12">
    <location>
        <begin position="182"/>
        <end position="189"/>
    </location>
    <ligand>
        <name>NAD(+)</name>
        <dbReference type="ChEBI" id="CHEBI:57540"/>
    </ligand>
</feature>
<keyword evidence="18" id="KW-1185">Reference proteome</keyword>
<accession>A0A9X1DEZ0</accession>
<comment type="catalytic activity">
    <reaction evidence="10 14">
        <text>N(6)-[(R)-dihydrolipoyl]-L-lysyl-[protein] + NAD(+) = N(6)-[(R)-lipoyl]-L-lysyl-[protein] + NADH + H(+)</text>
        <dbReference type="Rhea" id="RHEA:15045"/>
        <dbReference type="Rhea" id="RHEA-COMP:10474"/>
        <dbReference type="Rhea" id="RHEA-COMP:10475"/>
        <dbReference type="ChEBI" id="CHEBI:15378"/>
        <dbReference type="ChEBI" id="CHEBI:57540"/>
        <dbReference type="ChEBI" id="CHEBI:57945"/>
        <dbReference type="ChEBI" id="CHEBI:83099"/>
        <dbReference type="ChEBI" id="CHEBI:83100"/>
        <dbReference type="EC" id="1.8.1.4"/>
    </reaction>
</comment>
<dbReference type="InterPro" id="IPR023753">
    <property type="entry name" value="FAD/NAD-binding_dom"/>
</dbReference>